<organism evidence="2 3">
    <name type="scientific">Streptomyces klenkii</name>
    <dbReference type="NCBI Taxonomy" id="1420899"/>
    <lineage>
        <taxon>Bacteria</taxon>
        <taxon>Bacillati</taxon>
        <taxon>Actinomycetota</taxon>
        <taxon>Actinomycetes</taxon>
        <taxon>Kitasatosporales</taxon>
        <taxon>Streptomycetaceae</taxon>
        <taxon>Streptomyces</taxon>
    </lineage>
</organism>
<feature type="domain" description="FRG" evidence="1">
    <location>
        <begin position="35"/>
        <end position="146"/>
    </location>
</feature>
<dbReference type="InterPro" id="IPR014966">
    <property type="entry name" value="FRG-dom"/>
</dbReference>
<reference evidence="2 3" key="1">
    <citation type="journal article" date="2015" name="Antonie Van Leeuwenhoek">
        <title>Streptomyces klenkii sp. nov., isolated from deep marine sediment.</title>
        <authorList>
            <person name="Veyisoglu A."/>
            <person name="Sahin N."/>
        </authorList>
    </citation>
    <scope>NUCLEOTIDE SEQUENCE [LARGE SCALE GENOMIC DNA]</scope>
    <source>
        <strain evidence="2 3">KCTC 29202</strain>
    </source>
</reference>
<dbReference type="OrthoDB" id="9816036at2"/>
<gene>
    <name evidence="2" type="ORF">D7231_03610</name>
</gene>
<dbReference type="SMART" id="SM00901">
    <property type="entry name" value="FRG"/>
    <property type="match status" value="1"/>
</dbReference>
<accession>A0A3B0BT78</accession>
<evidence type="ECO:0000259" key="1">
    <source>
        <dbReference type="SMART" id="SM00901"/>
    </source>
</evidence>
<dbReference type="AlphaFoldDB" id="A0A3B0BT78"/>
<keyword evidence="3" id="KW-1185">Reference proteome</keyword>
<evidence type="ECO:0000313" key="2">
    <source>
        <dbReference type="EMBL" id="RKN76122.1"/>
    </source>
</evidence>
<dbReference type="EMBL" id="RBAM01000002">
    <property type="protein sequence ID" value="RKN76122.1"/>
    <property type="molecule type" value="Genomic_DNA"/>
</dbReference>
<proteinExistence type="predicted"/>
<dbReference type="Proteomes" id="UP000270343">
    <property type="component" value="Unassembled WGS sequence"/>
</dbReference>
<sequence length="306" mass="34336">MYKDDPRWLSNGWAFQANSPEELMQAVYRIGILGTEQRYAWRGVPDSRYRVAASLIRRLTEGTGSTFRPPSESQVEEQEKFILEKARRWGIGLEVSKPTQFHLLAALQHHGVPTRLLDVTSNPLTALWFACLPRADLPQDVAGALLAFEVSKYPPYRTFTYSDEEIPGAAAEPSTLMGALDKSRSDHRPFTLHPTFKDSRMQAQEGFFISGSIPKTPDIAGIDGMPFPQPVRPPGRSNLSALFAATLPNKRTIKRLPFTVIIVPPAVKRKMREHLEGTFNRNWESLFPDIEGFAEAFRAGALKAEN</sequence>
<dbReference type="Pfam" id="PF08867">
    <property type="entry name" value="FRG"/>
    <property type="match status" value="1"/>
</dbReference>
<name>A0A3B0BT78_9ACTN</name>
<evidence type="ECO:0000313" key="3">
    <source>
        <dbReference type="Proteomes" id="UP000270343"/>
    </source>
</evidence>
<protein>
    <submittedName>
        <fullName evidence="2">FRG domain-containing protein</fullName>
    </submittedName>
</protein>
<dbReference type="RefSeq" id="WP_120753468.1">
    <property type="nucleotide sequence ID" value="NZ_JBIBGF010000003.1"/>
</dbReference>
<comment type="caution">
    <text evidence="2">The sequence shown here is derived from an EMBL/GenBank/DDBJ whole genome shotgun (WGS) entry which is preliminary data.</text>
</comment>